<dbReference type="EMBL" id="JAWJWE010000004">
    <property type="protein sequence ID" value="KAK6636137.1"/>
    <property type="molecule type" value="Genomic_DNA"/>
</dbReference>
<evidence type="ECO:0000313" key="4">
    <source>
        <dbReference type="EMBL" id="KAK6636137.1"/>
    </source>
</evidence>
<dbReference type="InterPro" id="IPR039655">
    <property type="entry name" value="HBP1"/>
</dbReference>
<evidence type="ECO:0000256" key="1">
    <source>
        <dbReference type="PROSITE-ProRule" id="PRU00267"/>
    </source>
</evidence>
<dbReference type="PROSITE" id="PS50118">
    <property type="entry name" value="HMG_BOX_2"/>
    <property type="match status" value="1"/>
</dbReference>
<feature type="region of interest" description="Disordered" evidence="2">
    <location>
        <begin position="123"/>
        <end position="159"/>
    </location>
</feature>
<dbReference type="SMART" id="SM00398">
    <property type="entry name" value="HMG"/>
    <property type="match status" value="1"/>
</dbReference>
<feature type="region of interest" description="Disordered" evidence="2">
    <location>
        <begin position="639"/>
        <end position="661"/>
    </location>
</feature>
<feature type="compositionally biased region" description="Basic and acidic residues" evidence="2">
    <location>
        <begin position="541"/>
        <end position="564"/>
    </location>
</feature>
<evidence type="ECO:0000313" key="5">
    <source>
        <dbReference type="Proteomes" id="UP001372834"/>
    </source>
</evidence>
<reference evidence="4 5" key="1">
    <citation type="submission" date="2023-10" db="EMBL/GenBank/DDBJ databases">
        <title>Genomes of two closely related lineages of the louse Polyplax serrata with different host specificities.</title>
        <authorList>
            <person name="Martinu J."/>
            <person name="Tarabai H."/>
            <person name="Stefka J."/>
            <person name="Hypsa V."/>
        </authorList>
    </citation>
    <scope>NUCLEOTIDE SEQUENCE [LARGE SCALE GENOMIC DNA]</scope>
    <source>
        <strain evidence="4">HR10_N</strain>
    </source>
</reference>
<dbReference type="Gene3D" id="1.10.30.10">
    <property type="entry name" value="High mobility group box domain"/>
    <property type="match status" value="1"/>
</dbReference>
<protein>
    <recommendedName>
        <fullName evidence="3">HMG box domain-containing protein</fullName>
    </recommendedName>
</protein>
<comment type="caution">
    <text evidence="4">The sequence shown here is derived from an EMBL/GenBank/DDBJ whole genome shotgun (WGS) entry which is preliminary data.</text>
</comment>
<feature type="region of interest" description="Disordered" evidence="2">
    <location>
        <begin position="402"/>
        <end position="425"/>
    </location>
</feature>
<feature type="compositionally biased region" description="Basic and acidic residues" evidence="2">
    <location>
        <begin position="11"/>
        <end position="20"/>
    </location>
</feature>
<name>A0AAN8PJS1_POLSC</name>
<feature type="compositionally biased region" description="Polar residues" evidence="2">
    <location>
        <begin position="505"/>
        <end position="538"/>
    </location>
</feature>
<proteinExistence type="predicted"/>
<dbReference type="SUPFAM" id="SSF47095">
    <property type="entry name" value="HMG-box"/>
    <property type="match status" value="1"/>
</dbReference>
<dbReference type="GO" id="GO:0000981">
    <property type="term" value="F:DNA-binding transcription factor activity, RNA polymerase II-specific"/>
    <property type="evidence" value="ECO:0007669"/>
    <property type="project" value="TreeGrafter"/>
</dbReference>
<organism evidence="4 5">
    <name type="scientific">Polyplax serrata</name>
    <name type="common">Common mouse louse</name>
    <dbReference type="NCBI Taxonomy" id="468196"/>
    <lineage>
        <taxon>Eukaryota</taxon>
        <taxon>Metazoa</taxon>
        <taxon>Ecdysozoa</taxon>
        <taxon>Arthropoda</taxon>
        <taxon>Hexapoda</taxon>
        <taxon>Insecta</taxon>
        <taxon>Pterygota</taxon>
        <taxon>Neoptera</taxon>
        <taxon>Paraneoptera</taxon>
        <taxon>Psocodea</taxon>
        <taxon>Troctomorpha</taxon>
        <taxon>Phthiraptera</taxon>
        <taxon>Anoplura</taxon>
        <taxon>Polyplacidae</taxon>
        <taxon>Polyplax</taxon>
    </lineage>
</organism>
<feature type="domain" description="HMG box" evidence="3">
    <location>
        <begin position="563"/>
        <end position="631"/>
    </location>
</feature>
<dbReference type="PANTHER" id="PTHR15499:SF3">
    <property type="entry name" value="HMG BOX-CONTAINING PROTEIN 1"/>
    <property type="match status" value="1"/>
</dbReference>
<evidence type="ECO:0000259" key="3">
    <source>
        <dbReference type="PROSITE" id="PS50118"/>
    </source>
</evidence>
<feature type="DNA-binding region" description="HMG box" evidence="1">
    <location>
        <begin position="563"/>
        <end position="631"/>
    </location>
</feature>
<feature type="region of interest" description="Disordered" evidence="2">
    <location>
        <begin position="1"/>
        <end position="44"/>
    </location>
</feature>
<dbReference type="GO" id="GO:0005634">
    <property type="term" value="C:nucleus"/>
    <property type="evidence" value="ECO:0007669"/>
    <property type="project" value="UniProtKB-UniRule"/>
</dbReference>
<dbReference type="GO" id="GO:0000978">
    <property type="term" value="F:RNA polymerase II cis-regulatory region sequence-specific DNA binding"/>
    <property type="evidence" value="ECO:0007669"/>
    <property type="project" value="TreeGrafter"/>
</dbReference>
<evidence type="ECO:0000256" key="2">
    <source>
        <dbReference type="SAM" id="MobiDB-lite"/>
    </source>
</evidence>
<dbReference type="PANTHER" id="PTHR15499">
    <property type="entry name" value="HMG BOX-CONTAINING PROTEIN 1"/>
    <property type="match status" value="1"/>
</dbReference>
<keyword evidence="1" id="KW-0238">DNA-binding</keyword>
<dbReference type="Pfam" id="PF00505">
    <property type="entry name" value="HMG_box"/>
    <property type="match status" value="1"/>
</dbReference>
<feature type="region of interest" description="Disordered" evidence="2">
    <location>
        <begin position="480"/>
        <end position="564"/>
    </location>
</feature>
<sequence>MEKEEENSLYQDHHHAEDLSAKMARKSKPIPPPLNLTAMGESETSPCPLRDFVTVATSPKSPLTNVSWVTEKDVCIQDSRSPVVDHCGEESSGSGRMNIKGNIFRTLSNKIMKNYTKMAHSYSSTQTSSECDSPESPRVPASPIAKEPTAPSPSLCPQMKSPLSSPTSHFFNKRFLQEPIKSLLPSPNTSASFFNNECDPIKSPMACHSFFRPSSDLLSLPAMEKNSMKSPLQTPTRSVFLQNHVDSSLFDAEKFPMKSPLNTPTRPGFLPPQDFFIMPEPISVKSEPVDPHESEKTRLEDTKPDLLKMQKDLSLKFRNEKENIADVQFSTDAIKQEPMELDFSVDKKSEMFDVRSPVRQDDLSHAIKTEKEDMPVHGDAAIPPPPPLLPLDCHKGNYKVDGSSGDYGVKKEPMSPMRSDARSQSSCPNELLMSFSYNHFIDNKFIENYKLNNKNFLISQNVSYFCSDLGDPYLGNSGSDNPYSTGAQLGHGDISGRLPSHDFNENNSVTGKLQLMKNSGTYNRTHTYNKSKNNSNVLKRTMSEKNEEEGGKKSKKELDDERPRRPMNAFMLFAKHQRPLLIQQHPGKDNRAISVVLGTAWRELDASERADYVRRAAAMATEHKRRHPDCWKRRRLRVNNGNQTAKGQVSSNSMADVATTS</sequence>
<keyword evidence="1" id="KW-0539">Nucleus</keyword>
<dbReference type="AlphaFoldDB" id="A0AAN8PJS1"/>
<dbReference type="InterPro" id="IPR009071">
    <property type="entry name" value="HMG_box_dom"/>
</dbReference>
<accession>A0AAN8PJS1</accession>
<gene>
    <name evidence="4" type="ORF">RUM43_009789</name>
</gene>
<dbReference type="InterPro" id="IPR036910">
    <property type="entry name" value="HMG_box_dom_sf"/>
</dbReference>
<dbReference type="Proteomes" id="UP001372834">
    <property type="component" value="Unassembled WGS sequence"/>
</dbReference>